<evidence type="ECO:0000313" key="3">
    <source>
        <dbReference type="Proteomes" id="UP000807025"/>
    </source>
</evidence>
<protein>
    <submittedName>
        <fullName evidence="2">Uncharacterized protein</fullName>
    </submittedName>
</protein>
<dbReference type="AlphaFoldDB" id="A0A9P5ZJ73"/>
<gene>
    <name evidence="2" type="ORF">BDN71DRAFT_333006</name>
</gene>
<name>A0A9P5ZJ73_PLEER</name>
<sequence length="191" mass="20822">MTTETIPNATFTDNVEFARVSQNMWGQRRCAGNMQTGAHNSTQTPAVAASPHFVSSSMSSTEPEAGADETQEPTTSARPPHSARHPHLMQPLPTHEMPSLYHPLPLLRASVTLPRPPKCRLGEATTRELPGASTPTSCWVPREAWFQPGQATDYLKQQSSESTDDLPRIQVAAAEVAAEYIRTATTTTTTR</sequence>
<dbReference type="EMBL" id="MU154677">
    <property type="protein sequence ID" value="KAF9489252.1"/>
    <property type="molecule type" value="Genomic_DNA"/>
</dbReference>
<comment type="caution">
    <text evidence="2">The sequence shown here is derived from an EMBL/GenBank/DDBJ whole genome shotgun (WGS) entry which is preliminary data.</text>
</comment>
<dbReference type="Proteomes" id="UP000807025">
    <property type="component" value="Unassembled WGS sequence"/>
</dbReference>
<evidence type="ECO:0000256" key="1">
    <source>
        <dbReference type="SAM" id="MobiDB-lite"/>
    </source>
</evidence>
<reference evidence="2" key="1">
    <citation type="submission" date="2020-11" db="EMBL/GenBank/DDBJ databases">
        <authorList>
            <consortium name="DOE Joint Genome Institute"/>
            <person name="Ahrendt S."/>
            <person name="Riley R."/>
            <person name="Andreopoulos W."/>
            <person name="Labutti K."/>
            <person name="Pangilinan J."/>
            <person name="Ruiz-Duenas F.J."/>
            <person name="Barrasa J.M."/>
            <person name="Sanchez-Garcia M."/>
            <person name="Camarero S."/>
            <person name="Miyauchi S."/>
            <person name="Serrano A."/>
            <person name="Linde D."/>
            <person name="Babiker R."/>
            <person name="Drula E."/>
            <person name="Ayuso-Fernandez I."/>
            <person name="Pacheco R."/>
            <person name="Padilla G."/>
            <person name="Ferreira P."/>
            <person name="Barriuso J."/>
            <person name="Kellner H."/>
            <person name="Castanera R."/>
            <person name="Alfaro M."/>
            <person name="Ramirez L."/>
            <person name="Pisabarro A.G."/>
            <person name="Kuo A."/>
            <person name="Tritt A."/>
            <person name="Lipzen A."/>
            <person name="He G."/>
            <person name="Yan M."/>
            <person name="Ng V."/>
            <person name="Cullen D."/>
            <person name="Martin F."/>
            <person name="Rosso M.-N."/>
            <person name="Henrissat B."/>
            <person name="Hibbett D."/>
            <person name="Martinez A.T."/>
            <person name="Grigoriev I.V."/>
        </authorList>
    </citation>
    <scope>NUCLEOTIDE SEQUENCE</scope>
    <source>
        <strain evidence="2">ATCC 90797</strain>
    </source>
</reference>
<evidence type="ECO:0000313" key="2">
    <source>
        <dbReference type="EMBL" id="KAF9489252.1"/>
    </source>
</evidence>
<accession>A0A9P5ZJ73</accession>
<proteinExistence type="predicted"/>
<feature type="region of interest" description="Disordered" evidence="1">
    <location>
        <begin position="32"/>
        <end position="85"/>
    </location>
</feature>
<feature type="compositionally biased region" description="Polar residues" evidence="1">
    <location>
        <begin position="33"/>
        <end position="45"/>
    </location>
</feature>
<feature type="compositionally biased region" description="Polar residues" evidence="1">
    <location>
        <begin position="53"/>
        <end position="62"/>
    </location>
</feature>
<keyword evidence="3" id="KW-1185">Reference proteome</keyword>
<organism evidence="2 3">
    <name type="scientific">Pleurotus eryngii</name>
    <name type="common">Boletus of the steppes</name>
    <dbReference type="NCBI Taxonomy" id="5323"/>
    <lineage>
        <taxon>Eukaryota</taxon>
        <taxon>Fungi</taxon>
        <taxon>Dikarya</taxon>
        <taxon>Basidiomycota</taxon>
        <taxon>Agaricomycotina</taxon>
        <taxon>Agaricomycetes</taxon>
        <taxon>Agaricomycetidae</taxon>
        <taxon>Agaricales</taxon>
        <taxon>Pleurotineae</taxon>
        <taxon>Pleurotaceae</taxon>
        <taxon>Pleurotus</taxon>
    </lineage>
</organism>